<comment type="caution">
    <text evidence="1">The sequence shown here is derived from an EMBL/GenBank/DDBJ whole genome shotgun (WGS) entry which is preliminary data.</text>
</comment>
<keyword evidence="2" id="KW-1185">Reference proteome</keyword>
<evidence type="ECO:0000313" key="1">
    <source>
        <dbReference type="EMBL" id="CAG2224448.1"/>
    </source>
</evidence>
<accession>A0A8S3SXT9</accession>
<protein>
    <submittedName>
        <fullName evidence="1">Uncharacterized protein</fullName>
    </submittedName>
</protein>
<dbReference type="AlphaFoldDB" id="A0A8S3SXT9"/>
<gene>
    <name evidence="1" type="ORF">MEDL_37700</name>
</gene>
<dbReference type="EMBL" id="CAJPWZ010001806">
    <property type="protein sequence ID" value="CAG2224448.1"/>
    <property type="molecule type" value="Genomic_DNA"/>
</dbReference>
<reference evidence="1" key="1">
    <citation type="submission" date="2021-03" db="EMBL/GenBank/DDBJ databases">
        <authorList>
            <person name="Bekaert M."/>
        </authorList>
    </citation>
    <scope>NUCLEOTIDE SEQUENCE</scope>
</reference>
<dbReference type="Proteomes" id="UP000683360">
    <property type="component" value="Unassembled WGS sequence"/>
</dbReference>
<evidence type="ECO:0000313" key="2">
    <source>
        <dbReference type="Proteomes" id="UP000683360"/>
    </source>
</evidence>
<proteinExistence type="predicted"/>
<name>A0A8S3SXT9_MYTED</name>
<dbReference type="OrthoDB" id="10662445at2759"/>
<organism evidence="1 2">
    <name type="scientific">Mytilus edulis</name>
    <name type="common">Blue mussel</name>
    <dbReference type="NCBI Taxonomy" id="6550"/>
    <lineage>
        <taxon>Eukaryota</taxon>
        <taxon>Metazoa</taxon>
        <taxon>Spiralia</taxon>
        <taxon>Lophotrochozoa</taxon>
        <taxon>Mollusca</taxon>
        <taxon>Bivalvia</taxon>
        <taxon>Autobranchia</taxon>
        <taxon>Pteriomorphia</taxon>
        <taxon>Mytilida</taxon>
        <taxon>Mytiloidea</taxon>
        <taxon>Mytilidae</taxon>
        <taxon>Mytilinae</taxon>
        <taxon>Mytilus</taxon>
    </lineage>
</organism>
<sequence>MGQYVDNPGVLYDLIASPDMIRNLTCKADRSFKVDTTEQLQLVIEDLLHKPMLFKCFILLQTEEFRILYNNIISVEEWFAVLINPQNPEIQEFLHPLLTDARKHLDAGEKFCLKIKLGQCFAEWYLNDRKNENKCSNTKIGLAGMGLQIYNDSKPIPICHDPGIICSFFPCWLLLEVHVTWYIEKWDLSIE</sequence>